<dbReference type="Proteomes" id="UP000419144">
    <property type="component" value="Unassembled WGS sequence"/>
</dbReference>
<protein>
    <submittedName>
        <fullName evidence="1">Kinesin, putative</fullName>
    </submittedName>
</protein>
<proteinExistence type="predicted"/>
<sequence length="163" mass="18767">MHARTTHVHAPTRVLVDLQRLRLLPALPWSKQVAHLLHIHLDHRQRYLDRQVTVLFYHPLRLIEQAPHKPRRHARALLALHVPKQAVRLSTTRLSIRKQAHVEALVGLLQHRPPDSFEHLRLLTAEYMIEVVHTLCSLLVIHNNAAAFGAVHYNFGVAVISFS</sequence>
<comment type="caution">
    <text evidence="1">The sequence shown here is derived from an EMBL/GenBank/DDBJ whole genome shotgun (WGS) entry which is preliminary data.</text>
</comment>
<name>A0A640KLD2_LEITA</name>
<organism evidence="1 2">
    <name type="scientific">Leishmania tarentolae</name>
    <name type="common">Sauroleishmania tarentolae</name>
    <dbReference type="NCBI Taxonomy" id="5689"/>
    <lineage>
        <taxon>Eukaryota</taxon>
        <taxon>Discoba</taxon>
        <taxon>Euglenozoa</taxon>
        <taxon>Kinetoplastea</taxon>
        <taxon>Metakinetoplastina</taxon>
        <taxon>Trypanosomatida</taxon>
        <taxon>Trypanosomatidae</taxon>
        <taxon>Leishmaniinae</taxon>
        <taxon>Leishmania</taxon>
        <taxon>lizard Leishmania</taxon>
    </lineage>
</organism>
<accession>A0A640KLD2</accession>
<dbReference type="EMBL" id="BLBS01000041">
    <property type="protein sequence ID" value="GET90530.1"/>
    <property type="molecule type" value="Genomic_DNA"/>
</dbReference>
<reference evidence="1" key="1">
    <citation type="submission" date="2019-11" db="EMBL/GenBank/DDBJ databases">
        <title>Leishmania tarentolae CDS.</title>
        <authorList>
            <person name="Goto Y."/>
            <person name="Yamagishi J."/>
        </authorList>
    </citation>
    <scope>NUCLEOTIDE SEQUENCE [LARGE SCALE GENOMIC DNA]</scope>
    <source>
        <strain evidence="1">Parrot Tar II</strain>
    </source>
</reference>
<gene>
    <name evidence="1" type="ORF">LtaPh_2925741</name>
</gene>
<keyword evidence="2" id="KW-1185">Reference proteome</keyword>
<dbReference type="AlphaFoldDB" id="A0A640KLD2"/>
<evidence type="ECO:0000313" key="1">
    <source>
        <dbReference type="EMBL" id="GET90530.1"/>
    </source>
</evidence>
<evidence type="ECO:0000313" key="2">
    <source>
        <dbReference type="Proteomes" id="UP000419144"/>
    </source>
</evidence>
<dbReference type="VEuPathDB" id="TriTrypDB:LtaPh_2925741"/>